<dbReference type="PIRSF" id="PIRSF016817">
    <property type="entry name" value="UCP016817_carboligase"/>
    <property type="match status" value="1"/>
</dbReference>
<dbReference type="Pfam" id="PF02655">
    <property type="entry name" value="ATP-grasp_3"/>
    <property type="match status" value="1"/>
</dbReference>
<evidence type="ECO:0000313" key="3">
    <source>
        <dbReference type="EMBL" id="MEW9307511.1"/>
    </source>
</evidence>
<organism evidence="3 4">
    <name type="scientific">Labrys neptuniae</name>
    <dbReference type="NCBI Taxonomy" id="376174"/>
    <lineage>
        <taxon>Bacteria</taxon>
        <taxon>Pseudomonadati</taxon>
        <taxon>Pseudomonadota</taxon>
        <taxon>Alphaproteobacteria</taxon>
        <taxon>Hyphomicrobiales</taxon>
        <taxon>Xanthobacteraceae</taxon>
        <taxon>Labrys</taxon>
    </lineage>
</organism>
<reference evidence="3 4" key="1">
    <citation type="submission" date="2024-07" db="EMBL/GenBank/DDBJ databases">
        <title>Description of Labrys sedimenti sp. nov., isolated from a diclofenac-degrading enrichment culture.</title>
        <authorList>
            <person name="Tancsics A."/>
            <person name="Csepanyi A."/>
        </authorList>
    </citation>
    <scope>NUCLEOTIDE SEQUENCE [LARGE SCALE GENOMIC DNA]</scope>
    <source>
        <strain evidence="3 4">LMG 23578</strain>
    </source>
</reference>
<keyword evidence="1" id="KW-0067">ATP-binding</keyword>
<name>A0ABV3PPD8_9HYPH</name>
<protein>
    <submittedName>
        <fullName evidence="3">ATP-grasp domain-containing protein</fullName>
    </submittedName>
</protein>
<dbReference type="Gene3D" id="3.30.470.20">
    <property type="entry name" value="ATP-grasp fold, B domain"/>
    <property type="match status" value="1"/>
</dbReference>
<keyword evidence="4" id="KW-1185">Reference proteome</keyword>
<comment type="caution">
    <text evidence="3">The sequence shown here is derived from an EMBL/GenBank/DDBJ whole genome shotgun (WGS) entry which is preliminary data.</text>
</comment>
<dbReference type="SUPFAM" id="SSF56059">
    <property type="entry name" value="Glutathione synthetase ATP-binding domain-like"/>
    <property type="match status" value="1"/>
</dbReference>
<evidence type="ECO:0000259" key="2">
    <source>
        <dbReference type="PROSITE" id="PS50975"/>
    </source>
</evidence>
<dbReference type="Proteomes" id="UP001555786">
    <property type="component" value="Unassembled WGS sequence"/>
</dbReference>
<sequence>MRTSLPSRSQGEGASVLIAAQSGRGLAAAARRAGYRPLVVDLFGDSDTRALAAGYRQVKGRFGVGVAGLAVLDALDQLALASAGPPLGVVLGSGFEASPALIQAIDERFGLIGASADTVASLKNPIGFARLLAELGIGHPQVRLEPVASSSGWLSKRRGGSGGSHIRKARPNRVVRGSYLQRAVEGEPVSVAFLADGHRAQMIARTRQWVSPGRGAAWRYGGAIEPGGPLAIDPEIEMAIGRIVAATRLRGLASADLMVTPDRWWLLEINPRPGATLDCLDRRKTPLFERHCRASRGELGVFEAPPEAAAGTMIVYADRPVARVPDIAWPAFVADRPERASAIKAGAPICTVAATGGEAVEVRRLLDQRGADIIRLVQEERIPA</sequence>
<dbReference type="InterPro" id="IPR003806">
    <property type="entry name" value="ATP-grasp_PylC-type"/>
</dbReference>
<dbReference type="RefSeq" id="WP_367624936.1">
    <property type="nucleotide sequence ID" value="NZ_JBFNQD010000006.1"/>
</dbReference>
<feature type="domain" description="ATP-grasp" evidence="2">
    <location>
        <begin position="242"/>
        <end position="296"/>
    </location>
</feature>
<accession>A0ABV3PPD8</accession>
<dbReference type="EMBL" id="JBFNQD010000006">
    <property type="protein sequence ID" value="MEW9307511.1"/>
    <property type="molecule type" value="Genomic_DNA"/>
</dbReference>
<dbReference type="InterPro" id="IPR011761">
    <property type="entry name" value="ATP-grasp"/>
</dbReference>
<dbReference type="InterPro" id="IPR016677">
    <property type="entry name" value="UCP016817_carboligase"/>
</dbReference>
<keyword evidence="1" id="KW-0547">Nucleotide-binding</keyword>
<proteinExistence type="predicted"/>
<evidence type="ECO:0000256" key="1">
    <source>
        <dbReference type="PROSITE-ProRule" id="PRU00409"/>
    </source>
</evidence>
<gene>
    <name evidence="3" type="ORF">ABXS05_18300</name>
</gene>
<evidence type="ECO:0000313" key="4">
    <source>
        <dbReference type="Proteomes" id="UP001555786"/>
    </source>
</evidence>
<dbReference type="PROSITE" id="PS50975">
    <property type="entry name" value="ATP_GRASP"/>
    <property type="match status" value="1"/>
</dbReference>